<dbReference type="InterPro" id="IPR023999">
    <property type="entry name" value="Formate_transptr_FocA"/>
</dbReference>
<keyword evidence="5 11" id="KW-0812">Transmembrane</keyword>
<name>A0A336NAN8_AGGAP</name>
<dbReference type="FunFam" id="1.20.1080.10:FF:000006">
    <property type="entry name" value="Formate transporter FocA"/>
    <property type="match status" value="1"/>
</dbReference>
<accession>A0A336NAN8</accession>
<dbReference type="GO" id="GO:0042802">
    <property type="term" value="F:identical protein binding"/>
    <property type="evidence" value="ECO:0007669"/>
    <property type="project" value="UniProtKB-ARBA"/>
</dbReference>
<dbReference type="InterPro" id="IPR000292">
    <property type="entry name" value="For/NO2_transpt"/>
</dbReference>
<organism evidence="12 13">
    <name type="scientific">Aggregatibacter aphrophilus</name>
    <name type="common">Haemophilus aphrophilus</name>
    <dbReference type="NCBI Taxonomy" id="732"/>
    <lineage>
        <taxon>Bacteria</taxon>
        <taxon>Pseudomonadati</taxon>
        <taxon>Pseudomonadota</taxon>
        <taxon>Gammaproteobacteria</taxon>
        <taxon>Pasteurellales</taxon>
        <taxon>Pasteurellaceae</taxon>
        <taxon>Aggregatibacter</taxon>
    </lineage>
</organism>
<dbReference type="NCBIfam" id="TIGR00790">
    <property type="entry name" value="fnt"/>
    <property type="match status" value="1"/>
</dbReference>
<comment type="subcellular location">
    <subcellularLocation>
        <location evidence="1">Cell inner membrane</location>
        <topology evidence="1">Multi-pass membrane protein</topology>
    </subcellularLocation>
</comment>
<dbReference type="PROSITE" id="PS01005">
    <property type="entry name" value="FORMATE_NITRITE_TP_1"/>
    <property type="match status" value="1"/>
</dbReference>
<feature type="transmembrane region" description="Helical" evidence="11">
    <location>
        <begin position="217"/>
        <end position="237"/>
    </location>
</feature>
<keyword evidence="4" id="KW-0997">Cell inner membrane</keyword>
<dbReference type="Proteomes" id="UP000253728">
    <property type="component" value="Unassembled WGS sequence"/>
</dbReference>
<evidence type="ECO:0000256" key="9">
    <source>
        <dbReference type="ARBA" id="ARBA00049660"/>
    </source>
</evidence>
<evidence type="ECO:0000256" key="11">
    <source>
        <dbReference type="SAM" id="Phobius"/>
    </source>
</evidence>
<gene>
    <name evidence="12" type="primary">focA</name>
    <name evidence="12" type="ORF">NCTC5908_01774</name>
</gene>
<proteinExistence type="inferred from homology"/>
<evidence type="ECO:0000313" key="13">
    <source>
        <dbReference type="Proteomes" id="UP000253728"/>
    </source>
</evidence>
<feature type="transmembrane region" description="Helical" evidence="11">
    <location>
        <begin position="185"/>
        <end position="205"/>
    </location>
</feature>
<dbReference type="GO" id="GO:0015499">
    <property type="term" value="F:formate transmembrane transporter activity"/>
    <property type="evidence" value="ECO:0007669"/>
    <property type="project" value="UniProtKB-UniRule"/>
</dbReference>
<dbReference type="InterPro" id="IPR024002">
    <property type="entry name" value="For/NO2_transpt_CS"/>
</dbReference>
<evidence type="ECO:0000256" key="8">
    <source>
        <dbReference type="ARBA" id="ARBA00035914"/>
    </source>
</evidence>
<evidence type="ECO:0000256" key="2">
    <source>
        <dbReference type="ARBA" id="ARBA00022448"/>
    </source>
</evidence>
<sequence length="306" mass="33642">MQCSTCCKLTYLRVKSYKKGDFEMDTETSKTTCMVSPAEMSQIGEDVGVYKASKRQILSFFSAIPAGAFIALAFVFYTTTQTGNVGASWGLTKLVGGIVFSLGVIMVVVCGSELFTSSTMTTVARASGRISTFQMLRNWVVVYCGNFVGAIFIVLVIWFSGQTMTANGQWGLTILNTAQHKIHHMWFEAFCLGILCNIMVCIAIWMTYAGKTLTDKAFIMILPIALFVASGFEHSVANMFMIPMGIVTAHFSSPEFWQAINIDPQQFADLDLYHFVVKNLIPVTLGNIVGGGCCIALILWSINRPH</sequence>
<keyword evidence="6 11" id="KW-1133">Transmembrane helix</keyword>
<evidence type="ECO:0000256" key="6">
    <source>
        <dbReference type="ARBA" id="ARBA00022989"/>
    </source>
</evidence>
<dbReference type="AlphaFoldDB" id="A0A336NAN8"/>
<dbReference type="InterPro" id="IPR023271">
    <property type="entry name" value="Aquaporin-like"/>
</dbReference>
<feature type="transmembrane region" description="Helical" evidence="11">
    <location>
        <begin position="280"/>
        <end position="302"/>
    </location>
</feature>
<reference evidence="12 13" key="1">
    <citation type="submission" date="2018-06" db="EMBL/GenBank/DDBJ databases">
        <authorList>
            <consortium name="Pathogen Informatics"/>
            <person name="Doyle S."/>
        </authorList>
    </citation>
    <scope>NUCLEOTIDE SEQUENCE [LARGE SCALE GENOMIC DNA]</scope>
    <source>
        <strain evidence="12 13">NCTC5908</strain>
    </source>
</reference>
<evidence type="ECO:0000256" key="4">
    <source>
        <dbReference type="ARBA" id="ARBA00022519"/>
    </source>
</evidence>
<dbReference type="GO" id="GO:0005886">
    <property type="term" value="C:plasma membrane"/>
    <property type="evidence" value="ECO:0007669"/>
    <property type="project" value="UniProtKB-SubCell"/>
</dbReference>
<evidence type="ECO:0000313" key="12">
    <source>
        <dbReference type="EMBL" id="SSZ29962.1"/>
    </source>
</evidence>
<keyword evidence="2" id="KW-0813">Transport</keyword>
<feature type="transmembrane region" description="Helical" evidence="11">
    <location>
        <begin position="136"/>
        <end position="159"/>
    </location>
</feature>
<feature type="transmembrane region" description="Helical" evidence="11">
    <location>
        <begin position="57"/>
        <end position="77"/>
    </location>
</feature>
<dbReference type="PANTHER" id="PTHR30520:SF10">
    <property type="entry name" value="FORMATE CHANNEL FOCA-RELATED"/>
    <property type="match status" value="1"/>
</dbReference>
<comment type="similarity">
    <text evidence="9">Belongs to the FNT transporter (TC 1.A.16) family.</text>
</comment>
<feature type="transmembrane region" description="Helical" evidence="11">
    <location>
        <begin position="97"/>
        <end position="115"/>
    </location>
</feature>
<dbReference type="PANTHER" id="PTHR30520">
    <property type="entry name" value="FORMATE TRANSPORTER-RELATED"/>
    <property type="match status" value="1"/>
</dbReference>
<dbReference type="STRING" id="732.ADJ80_05100"/>
<evidence type="ECO:0000256" key="1">
    <source>
        <dbReference type="ARBA" id="ARBA00004429"/>
    </source>
</evidence>
<evidence type="ECO:0000256" key="5">
    <source>
        <dbReference type="ARBA" id="ARBA00022692"/>
    </source>
</evidence>
<keyword evidence="3" id="KW-1003">Cell membrane</keyword>
<comment type="catalytic activity">
    <reaction evidence="8">
        <text>formate(in) = formate(out)</text>
        <dbReference type="Rhea" id="RHEA:29679"/>
        <dbReference type="ChEBI" id="CHEBI:15740"/>
    </reaction>
</comment>
<evidence type="ECO:0000256" key="3">
    <source>
        <dbReference type="ARBA" id="ARBA00022475"/>
    </source>
</evidence>
<dbReference type="Pfam" id="PF01226">
    <property type="entry name" value="Form_Nir_trans"/>
    <property type="match status" value="1"/>
</dbReference>
<evidence type="ECO:0000256" key="10">
    <source>
        <dbReference type="NCBIfam" id="TIGR04060"/>
    </source>
</evidence>
<dbReference type="Gene3D" id="1.20.1080.10">
    <property type="entry name" value="Glycerol uptake facilitator protein"/>
    <property type="match status" value="1"/>
</dbReference>
<dbReference type="EMBL" id="UFSP01000003">
    <property type="protein sequence ID" value="SSZ29962.1"/>
    <property type="molecule type" value="Genomic_DNA"/>
</dbReference>
<evidence type="ECO:0000256" key="7">
    <source>
        <dbReference type="ARBA" id="ARBA00023136"/>
    </source>
</evidence>
<protein>
    <recommendedName>
        <fullName evidence="10">Formate transporter FocA</fullName>
    </recommendedName>
</protein>
<dbReference type="NCBIfam" id="TIGR04060">
    <property type="entry name" value="formate_focA"/>
    <property type="match status" value="1"/>
</dbReference>
<keyword evidence="7 11" id="KW-0472">Membrane</keyword>